<evidence type="ECO:0008006" key="3">
    <source>
        <dbReference type="Google" id="ProtNLM"/>
    </source>
</evidence>
<dbReference type="Proteomes" id="UP000605568">
    <property type="component" value="Unassembled WGS sequence"/>
</dbReference>
<keyword evidence="2" id="KW-1185">Reference proteome</keyword>
<organism evidence="1 2">
    <name type="scientific">Lentzea cavernae</name>
    <dbReference type="NCBI Taxonomy" id="2020703"/>
    <lineage>
        <taxon>Bacteria</taxon>
        <taxon>Bacillati</taxon>
        <taxon>Actinomycetota</taxon>
        <taxon>Actinomycetes</taxon>
        <taxon>Pseudonocardiales</taxon>
        <taxon>Pseudonocardiaceae</taxon>
        <taxon>Lentzea</taxon>
    </lineage>
</organism>
<sequence>MRTGTFEYTITGPGTVASAVELMADVPRLVTMHPLAVRADAVPPPSPDVLRSTAVTSRLKLGPVGMHITYRADLVVRSEDEVLTIAHQQPRTTLRSHVRVSEAGDDQVRIRVGVTFESPALLFSYGFAKARFAHEHMASEIEKYLKNA</sequence>
<dbReference type="RefSeq" id="WP_191297709.1">
    <property type="nucleotide sequence ID" value="NZ_BNAR01000003.1"/>
</dbReference>
<proteinExistence type="predicted"/>
<dbReference type="InterPro" id="IPR023393">
    <property type="entry name" value="START-like_dom_sf"/>
</dbReference>
<accession>A0ABQ3M7H5</accession>
<protein>
    <recommendedName>
        <fullName evidence="3">Polyketide cyclase / dehydrase and lipid transport</fullName>
    </recommendedName>
</protein>
<dbReference type="Gene3D" id="3.30.530.20">
    <property type="match status" value="1"/>
</dbReference>
<comment type="caution">
    <text evidence="1">The sequence shown here is derived from an EMBL/GenBank/DDBJ whole genome shotgun (WGS) entry which is preliminary data.</text>
</comment>
<gene>
    <name evidence="1" type="ORF">GCM10017774_21190</name>
</gene>
<evidence type="ECO:0000313" key="2">
    <source>
        <dbReference type="Proteomes" id="UP000605568"/>
    </source>
</evidence>
<dbReference type="SUPFAM" id="SSF55961">
    <property type="entry name" value="Bet v1-like"/>
    <property type="match status" value="1"/>
</dbReference>
<dbReference type="EMBL" id="BNAR01000003">
    <property type="protein sequence ID" value="GHH35637.1"/>
    <property type="molecule type" value="Genomic_DNA"/>
</dbReference>
<evidence type="ECO:0000313" key="1">
    <source>
        <dbReference type="EMBL" id="GHH35637.1"/>
    </source>
</evidence>
<name>A0ABQ3M7H5_9PSEU</name>
<reference evidence="2" key="1">
    <citation type="journal article" date="2019" name="Int. J. Syst. Evol. Microbiol.">
        <title>The Global Catalogue of Microorganisms (GCM) 10K type strain sequencing project: providing services to taxonomists for standard genome sequencing and annotation.</title>
        <authorList>
            <consortium name="The Broad Institute Genomics Platform"/>
            <consortium name="The Broad Institute Genome Sequencing Center for Infectious Disease"/>
            <person name="Wu L."/>
            <person name="Ma J."/>
        </authorList>
    </citation>
    <scope>NUCLEOTIDE SEQUENCE [LARGE SCALE GENOMIC DNA]</scope>
    <source>
        <strain evidence="2">CGMCC 4.7367</strain>
    </source>
</reference>